<keyword evidence="1" id="KW-1133">Transmembrane helix</keyword>
<accession>A0A7S2L329</accession>
<organism evidence="2">
    <name type="scientific">Leptocylindrus danicus</name>
    <dbReference type="NCBI Taxonomy" id="163516"/>
    <lineage>
        <taxon>Eukaryota</taxon>
        <taxon>Sar</taxon>
        <taxon>Stramenopiles</taxon>
        <taxon>Ochrophyta</taxon>
        <taxon>Bacillariophyta</taxon>
        <taxon>Coscinodiscophyceae</taxon>
        <taxon>Chaetocerotophycidae</taxon>
        <taxon>Leptocylindrales</taxon>
        <taxon>Leptocylindraceae</taxon>
        <taxon>Leptocylindrus</taxon>
    </lineage>
</organism>
<evidence type="ECO:0000256" key="1">
    <source>
        <dbReference type="SAM" id="Phobius"/>
    </source>
</evidence>
<gene>
    <name evidence="2" type="ORF">LDAN0321_LOCUS14520</name>
</gene>
<keyword evidence="1" id="KW-0812">Transmembrane</keyword>
<sequence length="134" mass="15654">MAVFFFVPWQNNLFLYGSTIGLSIIIACNRTCRARFPVSYCCTVILFSLESILVVLNYQHHMGFRRSYLQYKQQTQTKHIAHIRKSSSRISSMQQDLKPTYNTAMFSAITVDTGTSQGFHWCVSLEFPWRYWSC</sequence>
<dbReference type="EMBL" id="HBGY01023026">
    <property type="protein sequence ID" value="CAD9594449.1"/>
    <property type="molecule type" value="Transcribed_RNA"/>
</dbReference>
<feature type="transmembrane region" description="Helical" evidence="1">
    <location>
        <begin position="38"/>
        <end position="58"/>
    </location>
</feature>
<dbReference type="AlphaFoldDB" id="A0A7S2L329"/>
<proteinExistence type="predicted"/>
<name>A0A7S2L329_9STRA</name>
<protein>
    <submittedName>
        <fullName evidence="2">Uncharacterized protein</fullName>
    </submittedName>
</protein>
<keyword evidence="1" id="KW-0472">Membrane</keyword>
<reference evidence="2" key="1">
    <citation type="submission" date="2021-01" db="EMBL/GenBank/DDBJ databases">
        <authorList>
            <person name="Corre E."/>
            <person name="Pelletier E."/>
            <person name="Niang G."/>
            <person name="Scheremetjew M."/>
            <person name="Finn R."/>
            <person name="Kale V."/>
            <person name="Holt S."/>
            <person name="Cochrane G."/>
            <person name="Meng A."/>
            <person name="Brown T."/>
            <person name="Cohen L."/>
        </authorList>
    </citation>
    <scope>NUCLEOTIDE SEQUENCE</scope>
    <source>
        <strain evidence="2">B650</strain>
    </source>
</reference>
<evidence type="ECO:0000313" key="2">
    <source>
        <dbReference type="EMBL" id="CAD9594449.1"/>
    </source>
</evidence>
<feature type="transmembrane region" description="Helical" evidence="1">
    <location>
        <begin position="13"/>
        <end position="31"/>
    </location>
</feature>